<dbReference type="CDD" id="cd19534">
    <property type="entry name" value="E_NRPS"/>
    <property type="match status" value="1"/>
</dbReference>
<organism evidence="5 6">
    <name type="scientific">Chitinophaga qingshengii</name>
    <dbReference type="NCBI Taxonomy" id="1569794"/>
    <lineage>
        <taxon>Bacteria</taxon>
        <taxon>Pseudomonadati</taxon>
        <taxon>Bacteroidota</taxon>
        <taxon>Chitinophagia</taxon>
        <taxon>Chitinophagales</taxon>
        <taxon>Chitinophagaceae</taxon>
        <taxon>Chitinophaga</taxon>
    </lineage>
</organism>
<dbReference type="InterPro" id="IPR020845">
    <property type="entry name" value="AMP-binding_CS"/>
</dbReference>
<feature type="domain" description="Carrier" evidence="4">
    <location>
        <begin position="956"/>
        <end position="1030"/>
    </location>
</feature>
<dbReference type="CDD" id="cd05930">
    <property type="entry name" value="A_NRPS"/>
    <property type="match status" value="1"/>
</dbReference>
<evidence type="ECO:0000313" key="6">
    <source>
        <dbReference type="Proteomes" id="UP000659124"/>
    </source>
</evidence>
<dbReference type="SUPFAM" id="SSF47336">
    <property type="entry name" value="ACP-like"/>
    <property type="match status" value="1"/>
</dbReference>
<dbReference type="Gene3D" id="3.30.559.30">
    <property type="entry name" value="Nonribosomal peptide synthetase, condensation domain"/>
    <property type="match status" value="2"/>
</dbReference>
<dbReference type="SMART" id="SM00823">
    <property type="entry name" value="PKS_PP"/>
    <property type="match status" value="1"/>
</dbReference>
<accession>A0ABR7TI28</accession>
<dbReference type="Gene3D" id="3.30.300.30">
    <property type="match status" value="2"/>
</dbReference>
<dbReference type="EMBL" id="JACVFC010000001">
    <property type="protein sequence ID" value="MBC9929275.1"/>
    <property type="molecule type" value="Genomic_DNA"/>
</dbReference>
<dbReference type="Pfam" id="PF00668">
    <property type="entry name" value="Condensation"/>
    <property type="match status" value="1"/>
</dbReference>
<dbReference type="PANTHER" id="PTHR45527">
    <property type="entry name" value="NONRIBOSOMAL PEPTIDE SYNTHETASE"/>
    <property type="match status" value="1"/>
</dbReference>
<name>A0ABR7TI28_9BACT</name>
<evidence type="ECO:0000259" key="4">
    <source>
        <dbReference type="PROSITE" id="PS50075"/>
    </source>
</evidence>
<keyword evidence="6" id="KW-1185">Reference proteome</keyword>
<dbReference type="InterPro" id="IPR010060">
    <property type="entry name" value="NRPS_synth"/>
</dbReference>
<dbReference type="InterPro" id="IPR020806">
    <property type="entry name" value="PKS_PP-bd"/>
</dbReference>
<dbReference type="InterPro" id="IPR010071">
    <property type="entry name" value="AA_adenyl_dom"/>
</dbReference>
<gene>
    <name evidence="5" type="ORF">ICL07_02750</name>
</gene>
<sequence length="1497" mass="165908">MMNKTEMLPLAASNGMPAGSGFLPDFAPVYGNIRRDTRYESERNLPVAASEAVSMLAVGIIALLYRYTGEKSIAIGVADDQAGAIIPLEITISDETSFSALHCTVVQLLERESNAAERAAAASFAPAREVLLLAEHNTGYLQAGSPRQLIFTYHIHPGGVGLSVDYAAALYRPDTIDRMTGHLLKLLEYLQYQPALLVGHADILYDGEREMINTLFNSAFDIPFDTSASLYTLFAKVAAQHPDRIAVGYEDEVVTYYELHRRATFLGSLLAEKGVRKGTVVALFLERSVNIPLSIMAVLSCGATYLPLSRQFPLLRLRQLMENSGAGHLISDEIQPALTGCSIIYIPEITGAVPGSVTNPEPVDAGSAAYIIYTSGSTGVPKGVVVTHRNVHNLVAGLERRIYSRYHDVLRIAMVAPYEFDASVQQIFGALLYGNSLYITDEPSRRDGQLLGRFYLQHKVDVSDGTPSHLRLLLAGSSPETDFKLPVQHFIIAGEVLPREVAMQIMQRFADRQVRITNLYGPTEATVDATSFDIEELLPDNMRSIPIGKPLPNLRIYIMDGHMQLLPVGVPGEICIGGHGVAIGYAGDEILTCKSFVLTAQGERLYKTGDYGRWLPDGNIEYLGRKDEQVKIRGYRIETEEVRQAMIAHPEVMAAAVRFVKEDEDAHLEAYVVPDSRQLPLLTGMLNSVADPALTTLPFVTIPGGAVLFTRNPEITLRESHALLQEKVLPLHFSGSIKCLLTLTAAYELLELAAVKGTDQVSIIAGTSRVALKANMISWGEPGKMIESEHPADPVLMRPFLKQYGFDAIDLLKADGSDAIHWLEQSHIPVKHLWITCRDFGEAAHIMVLLEEKGYHTHRDELTDGQLILFASQQITVAAFTLSVKAVVNNLKECSRGPAAVLKDIRASLQDRLPVYMIPAVIRFVQQIPLNQNGKADLRVLPALPSLDEGYANREAPASAAMQALTEIWEKVLSRKSILADDNFFTIGGDSIKAIQIAARMNKKGFRLNLKDLFNHQTIGTLAQFLESNTTGVPTVNQGTVTGNVPLLPVQRDFFEQKKTERGHYNQSVMLDVATGFSLLQVDRMLKQLLQHHDGLRLAFYEDEKQEWQQVNRSQLKVVATELVIDENEGEGEWEQQMDRLQSGLSFPAGPLVKAVLIKSGEKCRLLLIIHHLLIDGVSWRILMEDIHVIYKQINANEPISLPQKTNSYQEWANALVSYAQQPALLAERNYWEEVLNSVSTRIPFESDEGTDTIADSAVVRFQLDRETTELLLTKVHEAFNTEMNDILLAALVLSFNKVFHTTSLLLTLEGHGREAAGANLDISRTIGWFTAVYPVAIHIPAGAGVQEAVISVKETLRKVPNKGLGFGVLKHMTSNGINTSVQPQVLFNYLGQFERDEEGGYPSPSSLYVGKTQSLLHSRTHDFDFSGLSADRRMMFSLSYNRHRYSPHTMELLMDTFRTTLLEITAYCINRKHRELTPSDLTMKGLSVNEIDNLFL</sequence>
<dbReference type="Gene3D" id="3.40.50.12780">
    <property type="entry name" value="N-terminal domain of ligase-like"/>
    <property type="match status" value="1"/>
</dbReference>
<dbReference type="InterPro" id="IPR006162">
    <property type="entry name" value="Ppantetheine_attach_site"/>
</dbReference>
<evidence type="ECO:0000313" key="5">
    <source>
        <dbReference type="EMBL" id="MBC9929275.1"/>
    </source>
</evidence>
<dbReference type="SUPFAM" id="SSF56801">
    <property type="entry name" value="Acetyl-CoA synthetase-like"/>
    <property type="match status" value="1"/>
</dbReference>
<keyword evidence="3" id="KW-0597">Phosphoprotein</keyword>
<dbReference type="Pfam" id="PF00501">
    <property type="entry name" value="AMP-binding"/>
    <property type="match status" value="1"/>
</dbReference>
<dbReference type="InterPro" id="IPR045851">
    <property type="entry name" value="AMP-bd_C_sf"/>
</dbReference>
<dbReference type="NCBIfam" id="TIGR01733">
    <property type="entry name" value="AA-adenyl-dom"/>
    <property type="match status" value="1"/>
</dbReference>
<dbReference type="InterPro" id="IPR023213">
    <property type="entry name" value="CAT-like_dom_sf"/>
</dbReference>
<dbReference type="Gene3D" id="1.10.1200.10">
    <property type="entry name" value="ACP-like"/>
    <property type="match status" value="1"/>
</dbReference>
<dbReference type="Pfam" id="PF00550">
    <property type="entry name" value="PP-binding"/>
    <property type="match status" value="1"/>
</dbReference>
<dbReference type="PANTHER" id="PTHR45527:SF1">
    <property type="entry name" value="FATTY ACID SYNTHASE"/>
    <property type="match status" value="1"/>
</dbReference>
<dbReference type="PROSITE" id="PS50075">
    <property type="entry name" value="CARRIER"/>
    <property type="match status" value="1"/>
</dbReference>
<comment type="cofactor">
    <cofactor evidence="1">
        <name>pantetheine 4'-phosphate</name>
        <dbReference type="ChEBI" id="CHEBI:47942"/>
    </cofactor>
</comment>
<dbReference type="InterPro" id="IPR001242">
    <property type="entry name" value="Condensation_dom"/>
</dbReference>
<proteinExistence type="predicted"/>
<dbReference type="RefSeq" id="WP_188086414.1">
    <property type="nucleotide sequence ID" value="NZ_JACVFC010000001.1"/>
</dbReference>
<evidence type="ECO:0000256" key="1">
    <source>
        <dbReference type="ARBA" id="ARBA00001957"/>
    </source>
</evidence>
<comment type="caution">
    <text evidence="5">The sequence shown here is derived from an EMBL/GenBank/DDBJ whole genome shotgun (WGS) entry which is preliminary data.</text>
</comment>
<reference evidence="5 6" key="1">
    <citation type="submission" date="2020-09" db="EMBL/GenBank/DDBJ databases">
        <title>Genome sequences of type strains of Chitinophaga qingshengii and Chitinophaga varians.</title>
        <authorList>
            <person name="Kittiwongwattana C."/>
        </authorList>
    </citation>
    <scope>NUCLEOTIDE SEQUENCE [LARGE SCALE GENOMIC DNA]</scope>
    <source>
        <strain evidence="5 6">JCM 30026</strain>
    </source>
</reference>
<keyword evidence="2" id="KW-0596">Phosphopantetheine</keyword>
<dbReference type="InterPro" id="IPR042099">
    <property type="entry name" value="ANL_N_sf"/>
</dbReference>
<dbReference type="Gene3D" id="3.30.559.10">
    <property type="entry name" value="Chloramphenicol acetyltransferase-like domain"/>
    <property type="match status" value="1"/>
</dbReference>
<dbReference type="SUPFAM" id="SSF52777">
    <property type="entry name" value="CoA-dependent acyltransferases"/>
    <property type="match status" value="3"/>
</dbReference>
<dbReference type="PROSITE" id="PS00455">
    <property type="entry name" value="AMP_BINDING"/>
    <property type="match status" value="1"/>
</dbReference>
<evidence type="ECO:0000256" key="2">
    <source>
        <dbReference type="ARBA" id="ARBA00022450"/>
    </source>
</evidence>
<dbReference type="InterPro" id="IPR009081">
    <property type="entry name" value="PP-bd_ACP"/>
</dbReference>
<dbReference type="InterPro" id="IPR036736">
    <property type="entry name" value="ACP-like_sf"/>
</dbReference>
<dbReference type="PROSITE" id="PS00012">
    <property type="entry name" value="PHOSPHOPANTETHEINE"/>
    <property type="match status" value="1"/>
</dbReference>
<dbReference type="Proteomes" id="UP000659124">
    <property type="component" value="Unassembled WGS sequence"/>
</dbReference>
<protein>
    <submittedName>
        <fullName evidence="5">Amino acid adenylation domain-containing protein</fullName>
    </submittedName>
</protein>
<dbReference type="NCBIfam" id="TIGR01720">
    <property type="entry name" value="NRPS-para261"/>
    <property type="match status" value="1"/>
</dbReference>
<evidence type="ECO:0000256" key="3">
    <source>
        <dbReference type="ARBA" id="ARBA00022553"/>
    </source>
</evidence>
<dbReference type="InterPro" id="IPR000873">
    <property type="entry name" value="AMP-dep_synth/lig_dom"/>
</dbReference>